<dbReference type="SMART" id="SM00827">
    <property type="entry name" value="PKS_AT"/>
    <property type="match status" value="1"/>
</dbReference>
<evidence type="ECO:0000256" key="5">
    <source>
        <dbReference type="ARBA" id="ARBA00023194"/>
    </source>
</evidence>
<dbReference type="EMBL" id="LMXB01000087">
    <property type="protein sequence ID" value="KUO16451.1"/>
    <property type="molecule type" value="Genomic_DNA"/>
</dbReference>
<comment type="pathway">
    <text evidence="1">Antibiotic biosynthesis.</text>
</comment>
<keyword evidence="2" id="KW-0596">Phosphopantetheine</keyword>
<feature type="region of interest" description="N-terminal hotdog fold" evidence="6">
    <location>
        <begin position="1453"/>
        <end position="1577"/>
    </location>
</feature>
<dbReference type="Proteomes" id="UP000053260">
    <property type="component" value="Unassembled WGS sequence"/>
</dbReference>
<dbReference type="SUPFAM" id="SSF47336">
    <property type="entry name" value="ACP-like"/>
    <property type="match status" value="1"/>
</dbReference>
<keyword evidence="4" id="KW-0808">Transferase</keyword>
<feature type="active site" description="Proton donor; for dehydratase activity" evidence="6">
    <location>
        <position position="1655"/>
    </location>
</feature>
<dbReference type="SUPFAM" id="SSF54637">
    <property type="entry name" value="Thioesterase/thiol ester dehydrase-isomerase"/>
    <property type="match status" value="1"/>
</dbReference>
<dbReference type="InterPro" id="IPR036736">
    <property type="entry name" value="ACP-like_sf"/>
</dbReference>
<keyword evidence="3" id="KW-0597">Phosphoprotein</keyword>
<dbReference type="SMART" id="SM00826">
    <property type="entry name" value="PKS_DH"/>
    <property type="match status" value="1"/>
</dbReference>
<dbReference type="InterPro" id="IPR037143">
    <property type="entry name" value="4-PPantetheinyl_Trfase_dom_sf"/>
</dbReference>
<evidence type="ECO:0000256" key="3">
    <source>
        <dbReference type="ARBA" id="ARBA00022553"/>
    </source>
</evidence>
<dbReference type="InterPro" id="IPR029069">
    <property type="entry name" value="HotDog_dom_sf"/>
</dbReference>
<evidence type="ECO:0000256" key="4">
    <source>
        <dbReference type="ARBA" id="ARBA00022679"/>
    </source>
</evidence>
<dbReference type="InterPro" id="IPR001227">
    <property type="entry name" value="Ac_transferase_dom_sf"/>
</dbReference>
<dbReference type="GO" id="GO:0017000">
    <property type="term" value="P:antibiotic biosynthetic process"/>
    <property type="evidence" value="ECO:0007669"/>
    <property type="project" value="UniProtKB-KW"/>
</dbReference>
<feature type="active site" description="Proton acceptor; for dehydratase activity" evidence="6">
    <location>
        <position position="1486"/>
    </location>
</feature>
<dbReference type="InterPro" id="IPR057326">
    <property type="entry name" value="KR_dom"/>
</dbReference>
<dbReference type="Pfam" id="PF21089">
    <property type="entry name" value="PKS_DH_N"/>
    <property type="match status" value="1"/>
</dbReference>
<dbReference type="InterPro" id="IPR049900">
    <property type="entry name" value="PKS_mFAS_DH"/>
</dbReference>
<dbReference type="Gene3D" id="3.40.47.10">
    <property type="match status" value="1"/>
</dbReference>
<dbReference type="InterPro" id="IPR050091">
    <property type="entry name" value="PKS_NRPS_Biosynth_Enz"/>
</dbReference>
<feature type="compositionally biased region" description="Low complexity" evidence="7">
    <location>
        <begin position="920"/>
        <end position="935"/>
    </location>
</feature>
<evidence type="ECO:0000256" key="1">
    <source>
        <dbReference type="ARBA" id="ARBA00004792"/>
    </source>
</evidence>
<evidence type="ECO:0000259" key="8">
    <source>
        <dbReference type="PROSITE" id="PS50075"/>
    </source>
</evidence>
<dbReference type="Pfam" id="PF00109">
    <property type="entry name" value="ketoacyl-synt"/>
    <property type="match status" value="1"/>
</dbReference>
<dbReference type="GO" id="GO:0004312">
    <property type="term" value="F:fatty acid synthase activity"/>
    <property type="evidence" value="ECO:0007669"/>
    <property type="project" value="TreeGrafter"/>
</dbReference>
<dbReference type="InterPro" id="IPR020807">
    <property type="entry name" value="PKS_DH"/>
</dbReference>
<evidence type="ECO:0000313" key="12">
    <source>
        <dbReference type="Proteomes" id="UP000053260"/>
    </source>
</evidence>
<accession>A0A101UTD9</accession>
<comment type="caution">
    <text evidence="11">The sequence shown here is derived from an EMBL/GenBank/DDBJ whole genome shotgun (WGS) entry which is preliminary data.</text>
</comment>
<feature type="region of interest" description="Disordered" evidence="7">
    <location>
        <begin position="1047"/>
        <end position="1066"/>
    </location>
</feature>
<dbReference type="SUPFAM" id="SSF52151">
    <property type="entry name" value="FabD/lysophospholipase-like"/>
    <property type="match status" value="1"/>
</dbReference>
<dbReference type="SUPFAM" id="SSF55048">
    <property type="entry name" value="Probable ACP-binding domain of malonyl-CoA ACP transacylase"/>
    <property type="match status" value="1"/>
</dbReference>
<dbReference type="Gene3D" id="3.40.50.720">
    <property type="entry name" value="NAD(P)-binding Rossmann-like Domain"/>
    <property type="match status" value="1"/>
</dbReference>
<dbReference type="STRING" id="909626.AQJ91_35680"/>
<keyword evidence="5" id="KW-0045">Antibiotic biosynthesis</keyword>
<dbReference type="InterPro" id="IPR014030">
    <property type="entry name" value="Ketoacyl_synth_N"/>
</dbReference>
<dbReference type="GO" id="GO:0008897">
    <property type="term" value="F:holo-[acyl-carrier-protein] synthase activity"/>
    <property type="evidence" value="ECO:0007669"/>
    <property type="project" value="InterPro"/>
</dbReference>
<dbReference type="InterPro" id="IPR014043">
    <property type="entry name" value="Acyl_transferase_dom"/>
</dbReference>
<dbReference type="InterPro" id="IPR016036">
    <property type="entry name" value="Malonyl_transacylase_ACP-bd"/>
</dbReference>
<dbReference type="Gene3D" id="3.90.470.20">
    <property type="entry name" value="4'-phosphopantetheinyl transferase domain"/>
    <property type="match status" value="1"/>
</dbReference>
<dbReference type="Gene3D" id="3.10.129.110">
    <property type="entry name" value="Polyketide synthase dehydratase"/>
    <property type="match status" value="1"/>
</dbReference>
<name>A0A101UTD9_9ACTN</name>
<feature type="region of interest" description="C-terminal hotdog fold" evidence="6">
    <location>
        <begin position="1591"/>
        <end position="1735"/>
    </location>
</feature>
<dbReference type="Gene3D" id="3.40.366.10">
    <property type="entry name" value="Malonyl-Coenzyme A Acyl Carrier Protein, domain 2"/>
    <property type="match status" value="1"/>
</dbReference>
<dbReference type="PANTHER" id="PTHR43775:SF37">
    <property type="entry name" value="SI:DKEY-61P9.11"/>
    <property type="match status" value="1"/>
</dbReference>
<dbReference type="SUPFAM" id="SSF53901">
    <property type="entry name" value="Thiolase-like"/>
    <property type="match status" value="1"/>
</dbReference>
<dbReference type="InterPro" id="IPR016035">
    <property type="entry name" value="Acyl_Trfase/lysoPLipase"/>
</dbReference>
<dbReference type="Gene3D" id="1.10.1200.10">
    <property type="entry name" value="ACP-like"/>
    <property type="match status" value="1"/>
</dbReference>
<protein>
    <submittedName>
        <fullName evidence="11">Uncharacterized protein</fullName>
    </submittedName>
</protein>
<sequence length="1937" mass="202956">MACRFPDADSPDQLWENVLAGRRAFRPIPRERLNAEDYLPQVAGVDSFGVTHAALLNGFEFDRGAFGVAGTTFRTTDTVHWLALDTAHRALLDANLPQGEGLPRASTAVVLGNSLTGDRSRSLALRLRYPYVRRVLAGLLDERGMDRHAAAELLAELETRFKAPFPTPDEDTLAGGLANTIAGRVSNHFDFHGGGFTVDGACASSLLAVADGCRMLATGEADATLVGGVDLSIDPFELIGFARTGALAKDDMLVYDQACQGFLPGEGCGVMVLMREHDARAAGHDVRAVLTGWGISADGSGSITRPAAEGHLLAVRRAYAMAGYAPASVGYFEGHGTGTPVGDATELNALSAAHGTTTPPAVIGSVKANIGHTKAAAGIAGLIKTVQAVRHRVLPPATGVRQPRRQLTAAGRALRLAERPESFPEGRPVRAGVSAMGFGGINTHIAVEAADARPTGTTLLPVAARTRQDTELLLVAAADGPALGFRCTRLADLADRISYAELTDLAAALARETGAREETGAGVRGAVVAATPRQAAARLRHLARLAASGAAQTIDPTAGVWLGQGHQQPRITFLFPGQGSGGVGPAMRARFDCAYREVAAIEGAGLRHGADTRLAQPRIVCASLLALKVLQETGIGADTAVGHSLGELTALHWAGCVDEDALLRMVDQRAALMGRAPQGEGAMAALAVGPEEAVRWINGTDCVLAGLNGPRQTVVAGTRAGVAVVTQTAREAGVDVTPLDVSHAFHSPQMACAAQALPTVLTAEPIKAPQRPVVSTVTGRRIEPEADLSELLGRQLISPVRFSEAIGEVASTTDLFVEVGPGRALAAFARDCADGTPAVSTATDSPFLRGLLEVMAAAYVLGSPLRPQKLFSDRLTRPFSLDAPLRFLANPCEEAPPSEAGGVAPLSSELFSPTAPAQHAAPSGDDPAAGADAGPPADALTVLRARIAERAELPVEAIDPSTRLLDELHLSSITVGQIVARTAADIGVEPPQDIMSIATVTVADIAALLYAGSESSGDPYPAQVPGVGSWVRAYQVDWTPAPLARAPHQAAADGSSSDAGTASWNVHSVPDDPLAAALASKLTREASRRGTLLCLPDRATPGIPGLLLTAADVVGHHGTLAVVQRGPVGGGFAKTLHLERRDVTVCLITLPEVSDRDLCSPPWLERIAAEIRTASGFTEVRYRADGTRLTPALVLLPLPRSSQPGLRPDDVVLVTGGGKGISAECAAALAGDSGARIAVLGRTRVEDDALLAENLARFGPRVSYLPTDLTDPEAVESAVRRVQAELGPVTVVLHGAGRNTPMSLEDLDEEEFEATSRPKLDGLRLLLHALGERPPRLLLAFGSIIGRSGLRGEAHYAAANEWLAAYVDDYCRTRPTCRGLTLEWSVWSGVGMGDRLGVLDSLTRQGISPITVDDCLEILGRVLADGELRGPLVLASRTGTLPTLAYQDTTSHHGRFAERVLIDYPGVELVTEAELSLGADPYLADHVLDGQALLPGVIGMEAMAQIAAAVTGASPVSALTDVRFLRPITVPERGTTTVRTAALVRADGSVTVAMRSQETDFAVDHFLATVHVGDTTGRRERAPASADDAPAARLDPARDLYGSLLFQSGRFQRVTGYRHISAHTCRAVIAPGDDKGWFGMFHAQTLALPDPGARDAFLHAVQVCVPHRTLLPVSAGHVTVRPAAAPAGDLHLMAQETAHTGDAFTYRLTVTDGSGRVVERWDDVVFRATSDRRPQPRHWPVALLAPLLVRMAETTEHGPWLRAVVEEAVVKRRGASQHALARLAEGRLPVTRRSDGKPDLTPDGWCLSASHGAGVTLAVAADGPVGCDIEAVVHRPETDWQGLLGTDGEALAGAVVAAGWPAGHARTAVWSVTEAVRKAGGGQADRAHLRTLRDDGGAEFAAGRFTVVAYMTTDGNASHEPVPAVAAIARDGRETHA</sequence>
<feature type="domain" description="Carrier" evidence="8">
    <location>
        <begin position="937"/>
        <end position="1013"/>
    </location>
</feature>
<evidence type="ECO:0000313" key="11">
    <source>
        <dbReference type="EMBL" id="KUO16451.1"/>
    </source>
</evidence>
<evidence type="ECO:0000259" key="10">
    <source>
        <dbReference type="PROSITE" id="PS52019"/>
    </source>
</evidence>
<dbReference type="Pfam" id="PF14765">
    <property type="entry name" value="PS-DH"/>
    <property type="match status" value="1"/>
</dbReference>
<evidence type="ECO:0000256" key="7">
    <source>
        <dbReference type="SAM" id="MobiDB-lite"/>
    </source>
</evidence>
<feature type="region of interest" description="Disordered" evidence="7">
    <location>
        <begin position="896"/>
        <end position="935"/>
    </location>
</feature>
<feature type="domain" description="PKS/mFAS DH" evidence="10">
    <location>
        <begin position="1453"/>
        <end position="1735"/>
    </location>
</feature>
<dbReference type="GO" id="GO:0000287">
    <property type="term" value="F:magnesium ion binding"/>
    <property type="evidence" value="ECO:0007669"/>
    <property type="project" value="InterPro"/>
</dbReference>
<dbReference type="GO" id="GO:0005886">
    <property type="term" value="C:plasma membrane"/>
    <property type="evidence" value="ECO:0007669"/>
    <property type="project" value="TreeGrafter"/>
</dbReference>
<evidence type="ECO:0000256" key="6">
    <source>
        <dbReference type="PROSITE-ProRule" id="PRU01363"/>
    </source>
</evidence>
<reference evidence="11 12" key="1">
    <citation type="submission" date="2015-10" db="EMBL/GenBank/DDBJ databases">
        <title>Draft genome sequence of Streptomyces sp. RV15, isolated from a marine sponge.</title>
        <authorList>
            <person name="Ruckert C."/>
            <person name="Abdelmohsen U.R."/>
            <person name="Winkler A."/>
            <person name="Hentschel U."/>
            <person name="Kalinowski J."/>
            <person name="Kampfer P."/>
            <person name="Glaeser S."/>
        </authorList>
    </citation>
    <scope>NUCLEOTIDE SEQUENCE [LARGE SCALE GENOMIC DNA]</scope>
    <source>
        <strain evidence="11 12">RV15</strain>
    </source>
</reference>
<dbReference type="SMART" id="SM00822">
    <property type="entry name" value="PKS_KR"/>
    <property type="match status" value="1"/>
</dbReference>
<dbReference type="InterPro" id="IPR036291">
    <property type="entry name" value="NAD(P)-bd_dom_sf"/>
</dbReference>
<dbReference type="Pfam" id="PF08659">
    <property type="entry name" value="KR"/>
    <property type="match status" value="1"/>
</dbReference>
<dbReference type="SUPFAM" id="SSF51735">
    <property type="entry name" value="NAD(P)-binding Rossmann-fold domains"/>
    <property type="match status" value="1"/>
</dbReference>
<dbReference type="Pfam" id="PF00698">
    <property type="entry name" value="Acyl_transf_1"/>
    <property type="match status" value="1"/>
</dbReference>
<organism evidence="11 12">
    <name type="scientific">Streptomyces dysideae</name>
    <dbReference type="NCBI Taxonomy" id="909626"/>
    <lineage>
        <taxon>Bacteria</taxon>
        <taxon>Bacillati</taxon>
        <taxon>Actinomycetota</taxon>
        <taxon>Actinomycetes</taxon>
        <taxon>Kitasatosporales</taxon>
        <taxon>Streptomycetaceae</taxon>
        <taxon>Streptomyces</taxon>
    </lineage>
</organism>
<dbReference type="SMART" id="SM00825">
    <property type="entry name" value="PKS_KS"/>
    <property type="match status" value="1"/>
</dbReference>
<dbReference type="PROSITE" id="PS52004">
    <property type="entry name" value="KS3_2"/>
    <property type="match status" value="1"/>
</dbReference>
<evidence type="ECO:0000259" key="9">
    <source>
        <dbReference type="PROSITE" id="PS52004"/>
    </source>
</evidence>
<dbReference type="InterPro" id="IPR013968">
    <property type="entry name" value="PKS_KR"/>
</dbReference>
<evidence type="ECO:0000256" key="2">
    <source>
        <dbReference type="ARBA" id="ARBA00022450"/>
    </source>
</evidence>
<dbReference type="Pfam" id="PF02801">
    <property type="entry name" value="Ketoacyl-synt_C"/>
    <property type="match status" value="1"/>
</dbReference>
<dbReference type="InterPro" id="IPR042104">
    <property type="entry name" value="PKS_dehydratase_sf"/>
</dbReference>
<dbReference type="InterPro" id="IPR014031">
    <property type="entry name" value="Ketoacyl_synth_C"/>
</dbReference>
<dbReference type="PROSITE" id="PS50075">
    <property type="entry name" value="CARRIER"/>
    <property type="match status" value="1"/>
</dbReference>
<dbReference type="InterPro" id="IPR049551">
    <property type="entry name" value="PKS_DH_C"/>
</dbReference>
<dbReference type="GO" id="GO:0005737">
    <property type="term" value="C:cytoplasm"/>
    <property type="evidence" value="ECO:0007669"/>
    <property type="project" value="TreeGrafter"/>
</dbReference>
<dbReference type="InterPro" id="IPR049552">
    <property type="entry name" value="PKS_DH_N"/>
</dbReference>
<dbReference type="PANTHER" id="PTHR43775">
    <property type="entry name" value="FATTY ACID SYNTHASE"/>
    <property type="match status" value="1"/>
</dbReference>
<keyword evidence="12" id="KW-1185">Reference proteome</keyword>
<dbReference type="GO" id="GO:0071770">
    <property type="term" value="P:DIM/DIP cell wall layer assembly"/>
    <property type="evidence" value="ECO:0007669"/>
    <property type="project" value="TreeGrafter"/>
</dbReference>
<dbReference type="InterPro" id="IPR020841">
    <property type="entry name" value="PKS_Beta-ketoAc_synthase_dom"/>
</dbReference>
<dbReference type="GO" id="GO:0006633">
    <property type="term" value="P:fatty acid biosynthetic process"/>
    <property type="evidence" value="ECO:0007669"/>
    <property type="project" value="TreeGrafter"/>
</dbReference>
<proteinExistence type="predicted"/>
<dbReference type="InterPro" id="IPR016039">
    <property type="entry name" value="Thiolase-like"/>
</dbReference>
<feature type="domain" description="Ketosynthase family 3 (KS3)" evidence="9">
    <location>
        <begin position="1"/>
        <end position="449"/>
    </location>
</feature>
<feature type="compositionally biased region" description="Low complexity" evidence="7">
    <location>
        <begin position="1047"/>
        <end position="1063"/>
    </location>
</feature>
<dbReference type="CDD" id="cd00833">
    <property type="entry name" value="PKS"/>
    <property type="match status" value="1"/>
</dbReference>
<dbReference type="InterPro" id="IPR009081">
    <property type="entry name" value="PP-bd_ACP"/>
</dbReference>
<gene>
    <name evidence="11" type="ORF">AQJ91_35680</name>
</gene>
<dbReference type="PROSITE" id="PS52019">
    <property type="entry name" value="PKS_MFAS_DH"/>
    <property type="match status" value="1"/>
</dbReference>